<evidence type="ECO:0000256" key="8">
    <source>
        <dbReference type="ARBA" id="ARBA00023159"/>
    </source>
</evidence>
<feature type="domain" description="Response regulatory" evidence="14">
    <location>
        <begin position="4"/>
        <end position="115"/>
    </location>
</feature>
<evidence type="ECO:0000256" key="2">
    <source>
        <dbReference type="ARBA" id="ARBA00022490"/>
    </source>
</evidence>
<gene>
    <name evidence="16" type="ORF">KFV11_04490</name>
</gene>
<protein>
    <recommendedName>
        <fullName evidence="11">Heme response regulator HssR</fullName>
    </recommendedName>
</protein>
<dbReference type="InterPro" id="IPR001789">
    <property type="entry name" value="Sig_transdc_resp-reg_receiver"/>
</dbReference>
<dbReference type="AlphaFoldDB" id="A0A9Q9F2P7"/>
<feature type="DNA-binding region" description="OmpR/PhoB-type" evidence="13">
    <location>
        <begin position="122"/>
        <end position="220"/>
    </location>
</feature>
<evidence type="ECO:0000259" key="15">
    <source>
        <dbReference type="PROSITE" id="PS51755"/>
    </source>
</evidence>
<dbReference type="Pfam" id="PF00486">
    <property type="entry name" value="Trans_reg_C"/>
    <property type="match status" value="1"/>
</dbReference>
<dbReference type="Gene3D" id="3.40.50.2300">
    <property type="match status" value="1"/>
</dbReference>
<evidence type="ECO:0000256" key="9">
    <source>
        <dbReference type="ARBA" id="ARBA00023163"/>
    </source>
</evidence>
<dbReference type="PROSITE" id="PS51755">
    <property type="entry name" value="OMPR_PHOB"/>
    <property type="match status" value="1"/>
</dbReference>
<evidence type="ECO:0000256" key="10">
    <source>
        <dbReference type="ARBA" id="ARBA00037471"/>
    </source>
</evidence>
<dbReference type="SMART" id="SM00448">
    <property type="entry name" value="REC"/>
    <property type="match status" value="1"/>
</dbReference>
<evidence type="ECO:0000256" key="4">
    <source>
        <dbReference type="ARBA" id="ARBA00023012"/>
    </source>
</evidence>
<evidence type="ECO:0000256" key="3">
    <source>
        <dbReference type="ARBA" id="ARBA00022553"/>
    </source>
</evidence>
<evidence type="ECO:0000256" key="1">
    <source>
        <dbReference type="ARBA" id="ARBA00004496"/>
    </source>
</evidence>
<dbReference type="PROSITE" id="PS50110">
    <property type="entry name" value="RESPONSE_REGULATORY"/>
    <property type="match status" value="1"/>
</dbReference>
<evidence type="ECO:0000256" key="12">
    <source>
        <dbReference type="PROSITE-ProRule" id="PRU00169"/>
    </source>
</evidence>
<dbReference type="CDD" id="cd00383">
    <property type="entry name" value="trans_reg_C"/>
    <property type="match status" value="1"/>
</dbReference>
<keyword evidence="8" id="KW-0010">Activator</keyword>
<dbReference type="InterPro" id="IPR016032">
    <property type="entry name" value="Sig_transdc_resp-reg_C-effctor"/>
</dbReference>
<accession>A0A9Q9F2P7</accession>
<dbReference type="SUPFAM" id="SSF52172">
    <property type="entry name" value="CheY-like"/>
    <property type="match status" value="1"/>
</dbReference>
<dbReference type="SMART" id="SM00862">
    <property type="entry name" value="Trans_reg_C"/>
    <property type="match status" value="1"/>
</dbReference>
<evidence type="ECO:0000256" key="7">
    <source>
        <dbReference type="ARBA" id="ARBA00023125"/>
    </source>
</evidence>
<dbReference type="InterPro" id="IPR001867">
    <property type="entry name" value="OmpR/PhoB-type_DNA-bd"/>
</dbReference>
<organism evidence="16 17">
    <name type="scientific">Macrococcus equipercicus</name>
    <dbReference type="NCBI Taxonomy" id="69967"/>
    <lineage>
        <taxon>Bacteria</taxon>
        <taxon>Bacillati</taxon>
        <taxon>Bacillota</taxon>
        <taxon>Bacilli</taxon>
        <taxon>Bacillales</taxon>
        <taxon>Staphylococcaceae</taxon>
        <taxon>Macrococcus</taxon>
    </lineage>
</organism>
<feature type="modified residue" description="4-aspartylphosphate" evidence="12">
    <location>
        <position position="51"/>
    </location>
</feature>
<evidence type="ECO:0000256" key="6">
    <source>
        <dbReference type="ARBA" id="ARBA00023026"/>
    </source>
</evidence>
<dbReference type="GO" id="GO:0032993">
    <property type="term" value="C:protein-DNA complex"/>
    <property type="evidence" value="ECO:0007669"/>
    <property type="project" value="TreeGrafter"/>
</dbReference>
<dbReference type="SUPFAM" id="SSF46894">
    <property type="entry name" value="C-terminal effector domain of the bipartite response regulators"/>
    <property type="match status" value="1"/>
</dbReference>
<keyword evidence="9" id="KW-0804">Transcription</keyword>
<dbReference type="InterPro" id="IPR011006">
    <property type="entry name" value="CheY-like_superfamily"/>
</dbReference>
<keyword evidence="2" id="KW-0963">Cytoplasm</keyword>
<dbReference type="PANTHER" id="PTHR48111:SF49">
    <property type="entry name" value="HEME RESPONSE REGULATOR HSSR"/>
    <property type="match status" value="1"/>
</dbReference>
<keyword evidence="6" id="KW-0843">Virulence</keyword>
<evidence type="ECO:0000256" key="5">
    <source>
        <dbReference type="ARBA" id="ARBA00023015"/>
    </source>
</evidence>
<proteinExistence type="predicted"/>
<dbReference type="PANTHER" id="PTHR48111">
    <property type="entry name" value="REGULATOR OF RPOS"/>
    <property type="match status" value="1"/>
</dbReference>
<keyword evidence="7 13" id="KW-0238">DNA-binding</keyword>
<dbReference type="GO" id="GO:0000976">
    <property type="term" value="F:transcription cis-regulatory region binding"/>
    <property type="evidence" value="ECO:0007669"/>
    <property type="project" value="TreeGrafter"/>
</dbReference>
<dbReference type="GO" id="GO:0005829">
    <property type="term" value="C:cytosol"/>
    <property type="evidence" value="ECO:0007669"/>
    <property type="project" value="TreeGrafter"/>
</dbReference>
<dbReference type="InterPro" id="IPR039420">
    <property type="entry name" value="WalR-like"/>
</dbReference>
<evidence type="ECO:0000313" key="16">
    <source>
        <dbReference type="EMBL" id="UTH14621.1"/>
    </source>
</evidence>
<dbReference type="KEGG" id="mequ:KFV11_04490"/>
<sequence>MKPTILIVDDEKNIREMVLRGLPDFTVVGAADAEEAVTLLDEGGVDLCVVDVMMPGTNGFLLCDDIKRCYHKPVIMLTARSELHDKRQAFEAGSDDYMTKPFSTEELQFRIKAVLSRYRVSSEQLKLGNVELNPESYELYINDQTLYLPRKEFELLSTLVKREPKVAPRDELITEIWGYDFDGDERTIDVHIKRLRKRLAAVQATIEIVTVRGVGYKVHHV</sequence>
<dbReference type="Pfam" id="PF00072">
    <property type="entry name" value="Response_reg"/>
    <property type="match status" value="1"/>
</dbReference>
<evidence type="ECO:0000259" key="14">
    <source>
        <dbReference type="PROSITE" id="PS50110"/>
    </source>
</evidence>
<name>A0A9Q9F2P7_9STAP</name>
<dbReference type="InterPro" id="IPR036388">
    <property type="entry name" value="WH-like_DNA-bd_sf"/>
</dbReference>
<dbReference type="Proteomes" id="UP001057381">
    <property type="component" value="Chromosome"/>
</dbReference>
<dbReference type="GO" id="GO:0000156">
    <property type="term" value="F:phosphorelay response regulator activity"/>
    <property type="evidence" value="ECO:0007669"/>
    <property type="project" value="TreeGrafter"/>
</dbReference>
<comment type="function">
    <text evidence="10">Member of the two-component regulatory system HssS/HssR involved in intracellular heme homeostasis and tempering of staphylococcal virulence. Phosphorylated HssR binds to a direct repeat sequence within hrtAB promoter and activates the expression of hrtAB, an efflux pump, in response to extracellular heme, hemin, hemoglobin or blood.</text>
</comment>
<dbReference type="Gene3D" id="1.10.10.10">
    <property type="entry name" value="Winged helix-like DNA-binding domain superfamily/Winged helix DNA-binding domain"/>
    <property type="match status" value="1"/>
</dbReference>
<keyword evidence="3 12" id="KW-0597">Phosphoprotein</keyword>
<evidence type="ECO:0000256" key="11">
    <source>
        <dbReference type="ARBA" id="ARBA00039976"/>
    </source>
</evidence>
<reference evidence="16" key="1">
    <citation type="submission" date="2021-04" db="EMBL/GenBank/DDBJ databases">
        <title>Complete Genome Sequences of Macrococcus spp. from dog and cattle.</title>
        <authorList>
            <person name="Schwendener S."/>
            <person name="Perreten V."/>
        </authorList>
    </citation>
    <scope>NUCLEOTIDE SEQUENCE</scope>
    <source>
        <strain evidence="16">Epi0143-OL</strain>
    </source>
</reference>
<dbReference type="GO" id="GO:0006355">
    <property type="term" value="P:regulation of DNA-templated transcription"/>
    <property type="evidence" value="ECO:0007669"/>
    <property type="project" value="InterPro"/>
</dbReference>
<keyword evidence="5" id="KW-0805">Transcription regulation</keyword>
<keyword evidence="4" id="KW-0902">Two-component regulatory system</keyword>
<dbReference type="RefSeq" id="WP_254250446.1">
    <property type="nucleotide sequence ID" value="NZ_CP073809.1"/>
</dbReference>
<evidence type="ECO:0000256" key="13">
    <source>
        <dbReference type="PROSITE-ProRule" id="PRU01091"/>
    </source>
</evidence>
<dbReference type="EMBL" id="CP073809">
    <property type="protein sequence ID" value="UTH14621.1"/>
    <property type="molecule type" value="Genomic_DNA"/>
</dbReference>
<feature type="domain" description="OmpR/PhoB-type" evidence="15">
    <location>
        <begin position="122"/>
        <end position="220"/>
    </location>
</feature>
<evidence type="ECO:0000313" key="17">
    <source>
        <dbReference type="Proteomes" id="UP001057381"/>
    </source>
</evidence>
<comment type="subcellular location">
    <subcellularLocation>
        <location evidence="1">Cytoplasm</location>
    </subcellularLocation>
</comment>